<evidence type="ECO:0000313" key="2">
    <source>
        <dbReference type="Proteomes" id="UP001143545"/>
    </source>
</evidence>
<gene>
    <name evidence="1" type="ORF">NBRC110019_05200</name>
</gene>
<accession>A0A9W6B2X3</accession>
<dbReference type="Proteomes" id="UP001143545">
    <property type="component" value="Unassembled WGS sequence"/>
</dbReference>
<organism evidence="1 2">
    <name type="scientific">Neptunitalea chrysea</name>
    <dbReference type="NCBI Taxonomy" id="1647581"/>
    <lineage>
        <taxon>Bacteria</taxon>
        <taxon>Pseudomonadati</taxon>
        <taxon>Bacteroidota</taxon>
        <taxon>Flavobacteriia</taxon>
        <taxon>Flavobacteriales</taxon>
        <taxon>Flavobacteriaceae</taxon>
        <taxon>Neptunitalea</taxon>
    </lineage>
</organism>
<proteinExistence type="predicted"/>
<evidence type="ECO:0000313" key="1">
    <source>
        <dbReference type="EMBL" id="GLB51481.1"/>
    </source>
</evidence>
<sequence length="59" mass="6767">MLRQPCLHRQIFIFLHCIKAEATPNTEMTLIVDVNIDLLKELREFGSGSVKILKAKNDN</sequence>
<dbReference type="EMBL" id="BRVP01000003">
    <property type="protein sequence ID" value="GLB51481.1"/>
    <property type="molecule type" value="Genomic_DNA"/>
</dbReference>
<comment type="caution">
    <text evidence="1">The sequence shown here is derived from an EMBL/GenBank/DDBJ whole genome shotgun (WGS) entry which is preliminary data.</text>
</comment>
<name>A0A9W6B2X3_9FLAO</name>
<keyword evidence="2" id="KW-1185">Reference proteome</keyword>
<protein>
    <submittedName>
        <fullName evidence="1">Uncharacterized protein</fullName>
    </submittedName>
</protein>
<reference evidence="1" key="1">
    <citation type="submission" date="2022-07" db="EMBL/GenBank/DDBJ databases">
        <title>Taxonomy of Novel Oxalotrophic and Methylotrophic Bacteria.</title>
        <authorList>
            <person name="Sahin N."/>
            <person name="Tani A."/>
        </authorList>
    </citation>
    <scope>NUCLEOTIDE SEQUENCE</scope>
    <source>
        <strain evidence="1">AM327</strain>
    </source>
</reference>
<dbReference type="AlphaFoldDB" id="A0A9W6B2X3"/>